<evidence type="ECO:0000313" key="3">
    <source>
        <dbReference type="Proteomes" id="UP000799779"/>
    </source>
</evidence>
<keyword evidence="3" id="KW-1185">Reference proteome</keyword>
<protein>
    <submittedName>
        <fullName evidence="2">Uncharacterized protein</fullName>
    </submittedName>
</protein>
<dbReference type="EMBL" id="ML977556">
    <property type="protein sequence ID" value="KAF2007761.1"/>
    <property type="molecule type" value="Genomic_DNA"/>
</dbReference>
<proteinExistence type="predicted"/>
<name>A0A6A5X4J7_9PLEO</name>
<sequence>MISFQNYTVSSMHHNITPHQHIHKPMHFKKKPIHSIATPHTRLPAQVPIHAVPRQSTPTQSYITPSSHAATTQHSEENQT</sequence>
<evidence type="ECO:0000256" key="1">
    <source>
        <dbReference type="SAM" id="MobiDB-lite"/>
    </source>
</evidence>
<organism evidence="2 3">
    <name type="scientific">Amniculicola lignicola CBS 123094</name>
    <dbReference type="NCBI Taxonomy" id="1392246"/>
    <lineage>
        <taxon>Eukaryota</taxon>
        <taxon>Fungi</taxon>
        <taxon>Dikarya</taxon>
        <taxon>Ascomycota</taxon>
        <taxon>Pezizomycotina</taxon>
        <taxon>Dothideomycetes</taxon>
        <taxon>Pleosporomycetidae</taxon>
        <taxon>Pleosporales</taxon>
        <taxon>Amniculicolaceae</taxon>
        <taxon>Amniculicola</taxon>
    </lineage>
</organism>
<feature type="region of interest" description="Disordered" evidence="1">
    <location>
        <begin position="54"/>
        <end position="80"/>
    </location>
</feature>
<dbReference type="Proteomes" id="UP000799779">
    <property type="component" value="Unassembled WGS sequence"/>
</dbReference>
<feature type="compositionally biased region" description="Polar residues" evidence="1">
    <location>
        <begin position="54"/>
        <end position="73"/>
    </location>
</feature>
<evidence type="ECO:0000313" key="2">
    <source>
        <dbReference type="EMBL" id="KAF2007761.1"/>
    </source>
</evidence>
<accession>A0A6A5X4J7</accession>
<gene>
    <name evidence="2" type="ORF">P154DRAFT_2890</name>
</gene>
<reference evidence="2" key="1">
    <citation type="journal article" date="2020" name="Stud. Mycol.">
        <title>101 Dothideomycetes genomes: a test case for predicting lifestyles and emergence of pathogens.</title>
        <authorList>
            <person name="Haridas S."/>
            <person name="Albert R."/>
            <person name="Binder M."/>
            <person name="Bloem J."/>
            <person name="Labutti K."/>
            <person name="Salamov A."/>
            <person name="Andreopoulos B."/>
            <person name="Baker S."/>
            <person name="Barry K."/>
            <person name="Bills G."/>
            <person name="Bluhm B."/>
            <person name="Cannon C."/>
            <person name="Castanera R."/>
            <person name="Culley D."/>
            <person name="Daum C."/>
            <person name="Ezra D."/>
            <person name="Gonzalez J."/>
            <person name="Henrissat B."/>
            <person name="Kuo A."/>
            <person name="Liang C."/>
            <person name="Lipzen A."/>
            <person name="Lutzoni F."/>
            <person name="Magnuson J."/>
            <person name="Mondo S."/>
            <person name="Nolan M."/>
            <person name="Ohm R."/>
            <person name="Pangilinan J."/>
            <person name="Park H.-J."/>
            <person name="Ramirez L."/>
            <person name="Alfaro M."/>
            <person name="Sun H."/>
            <person name="Tritt A."/>
            <person name="Yoshinaga Y."/>
            <person name="Zwiers L.-H."/>
            <person name="Turgeon B."/>
            <person name="Goodwin S."/>
            <person name="Spatafora J."/>
            <person name="Crous P."/>
            <person name="Grigoriev I."/>
        </authorList>
    </citation>
    <scope>NUCLEOTIDE SEQUENCE</scope>
    <source>
        <strain evidence="2">CBS 123094</strain>
    </source>
</reference>
<dbReference type="AlphaFoldDB" id="A0A6A5X4J7"/>